<dbReference type="PROSITE" id="PS01081">
    <property type="entry name" value="HTH_TETR_1"/>
    <property type="match status" value="1"/>
</dbReference>
<evidence type="ECO:0000256" key="4">
    <source>
        <dbReference type="PROSITE-ProRule" id="PRU00335"/>
    </source>
</evidence>
<keyword evidence="3" id="KW-0804">Transcription</keyword>
<organism evidence="6 7">
    <name type="scientific">Marinomonas aquimarina</name>
    <dbReference type="NCBI Taxonomy" id="295068"/>
    <lineage>
        <taxon>Bacteria</taxon>
        <taxon>Pseudomonadati</taxon>
        <taxon>Pseudomonadota</taxon>
        <taxon>Gammaproteobacteria</taxon>
        <taxon>Oceanospirillales</taxon>
        <taxon>Oceanospirillaceae</taxon>
        <taxon>Marinomonas</taxon>
    </lineage>
</organism>
<feature type="domain" description="HTH tetR-type" evidence="5">
    <location>
        <begin position="9"/>
        <end position="69"/>
    </location>
</feature>
<gene>
    <name evidence="6" type="primary">ttgR</name>
    <name evidence="6" type="ORF">MAQ5080_02605</name>
</gene>
<dbReference type="EMBL" id="FLOC01000015">
    <property type="protein sequence ID" value="SBS33517.1"/>
    <property type="molecule type" value="Genomic_DNA"/>
</dbReference>
<keyword evidence="1" id="KW-0805">Transcription regulation</keyword>
<dbReference type="Proteomes" id="UP000092627">
    <property type="component" value="Unassembled WGS sequence"/>
</dbReference>
<dbReference type="InterPro" id="IPR001647">
    <property type="entry name" value="HTH_TetR"/>
</dbReference>
<dbReference type="GO" id="GO:0000976">
    <property type="term" value="F:transcription cis-regulatory region binding"/>
    <property type="evidence" value="ECO:0007669"/>
    <property type="project" value="TreeGrafter"/>
</dbReference>
<keyword evidence="2 4" id="KW-0238">DNA-binding</keyword>
<dbReference type="PANTHER" id="PTHR30055">
    <property type="entry name" value="HTH-TYPE TRANSCRIPTIONAL REGULATOR RUTR"/>
    <property type="match status" value="1"/>
</dbReference>
<dbReference type="Gene3D" id="1.10.357.10">
    <property type="entry name" value="Tetracycline Repressor, domain 2"/>
    <property type="match status" value="1"/>
</dbReference>
<dbReference type="GO" id="GO:0003700">
    <property type="term" value="F:DNA-binding transcription factor activity"/>
    <property type="evidence" value="ECO:0007669"/>
    <property type="project" value="TreeGrafter"/>
</dbReference>
<evidence type="ECO:0000256" key="2">
    <source>
        <dbReference type="ARBA" id="ARBA00023125"/>
    </source>
</evidence>
<evidence type="ECO:0000259" key="5">
    <source>
        <dbReference type="PROSITE" id="PS50977"/>
    </source>
</evidence>
<dbReference type="PANTHER" id="PTHR30055:SF234">
    <property type="entry name" value="HTH-TYPE TRANSCRIPTIONAL REGULATOR BETI"/>
    <property type="match status" value="1"/>
</dbReference>
<dbReference type="InterPro" id="IPR050109">
    <property type="entry name" value="HTH-type_TetR-like_transc_reg"/>
</dbReference>
<dbReference type="OrthoDB" id="116240at2"/>
<proteinExistence type="predicted"/>
<dbReference type="RefSeq" id="WP_067211207.1">
    <property type="nucleotide sequence ID" value="NZ_FLOC01000015.1"/>
</dbReference>
<sequence length="194" mass="21863">MSRRVQQKANTRAKIKQVAKQAFFQQGVEVTTTREISRLAGVAVGTFFVHFPDKLDLVKEIYFDALDEVLSARVGQHQPATSPTEYLAQIVETLFPFYHQYDEFTRVIMTDSVLNGGFHDQQIASIKQGIAKRFEAVGVDAKTASIFSENMTANYWLVFMECLPSNSFTSPAVLQRLETLNLPFKVSFENAVKA</sequence>
<dbReference type="STRING" id="295068.MAQ5080_02605"/>
<evidence type="ECO:0000313" key="6">
    <source>
        <dbReference type="EMBL" id="SBS33517.1"/>
    </source>
</evidence>
<reference evidence="6 7" key="1">
    <citation type="submission" date="2016-06" db="EMBL/GenBank/DDBJ databases">
        <authorList>
            <person name="Kjaerup R.B."/>
            <person name="Dalgaard T.S."/>
            <person name="Juul-Madsen H.R."/>
        </authorList>
    </citation>
    <scope>NUCLEOTIDE SEQUENCE [LARGE SCALE GENOMIC DNA]</scope>
    <source>
        <strain evidence="6 7">CECT 5080</strain>
    </source>
</reference>
<dbReference type="Pfam" id="PF00440">
    <property type="entry name" value="TetR_N"/>
    <property type="match status" value="1"/>
</dbReference>
<evidence type="ECO:0000256" key="1">
    <source>
        <dbReference type="ARBA" id="ARBA00023015"/>
    </source>
</evidence>
<dbReference type="InterPro" id="IPR009057">
    <property type="entry name" value="Homeodomain-like_sf"/>
</dbReference>
<keyword evidence="7" id="KW-1185">Reference proteome</keyword>
<protein>
    <submittedName>
        <fullName evidence="6">HTH-type transcriptional regulator TtgR</fullName>
    </submittedName>
</protein>
<accession>A0A1A8TKM9</accession>
<feature type="DNA-binding region" description="H-T-H motif" evidence="4">
    <location>
        <begin position="32"/>
        <end position="51"/>
    </location>
</feature>
<dbReference type="SUPFAM" id="SSF46689">
    <property type="entry name" value="Homeodomain-like"/>
    <property type="match status" value="1"/>
</dbReference>
<name>A0A1A8TKM9_9GAMM</name>
<dbReference type="InterPro" id="IPR023772">
    <property type="entry name" value="DNA-bd_HTH_TetR-type_CS"/>
</dbReference>
<evidence type="ECO:0000313" key="7">
    <source>
        <dbReference type="Proteomes" id="UP000092627"/>
    </source>
</evidence>
<dbReference type="PROSITE" id="PS50977">
    <property type="entry name" value="HTH_TETR_2"/>
    <property type="match status" value="1"/>
</dbReference>
<dbReference type="AlphaFoldDB" id="A0A1A8TKM9"/>
<evidence type="ECO:0000256" key="3">
    <source>
        <dbReference type="ARBA" id="ARBA00023163"/>
    </source>
</evidence>